<protein>
    <submittedName>
        <fullName evidence="1">Uncharacterized protein</fullName>
    </submittedName>
</protein>
<dbReference type="EMBL" id="JACYTN010000047">
    <property type="protein sequence ID" value="MBD8501247.1"/>
    <property type="molecule type" value="Genomic_DNA"/>
</dbReference>
<evidence type="ECO:0000313" key="2">
    <source>
        <dbReference type="Proteomes" id="UP000634529"/>
    </source>
</evidence>
<reference evidence="1 2" key="1">
    <citation type="submission" date="2020-09" db="EMBL/GenBank/DDBJ databases">
        <title>Paenibacillus sp. CAU 1523 isolated from sand of Haeundae Beach.</title>
        <authorList>
            <person name="Kim W."/>
        </authorList>
    </citation>
    <scope>NUCLEOTIDE SEQUENCE [LARGE SCALE GENOMIC DNA]</scope>
    <source>
        <strain evidence="1 2">CAU 1523</strain>
    </source>
</reference>
<dbReference type="RefSeq" id="WP_192027450.1">
    <property type="nucleotide sequence ID" value="NZ_JACYTN010000047.1"/>
</dbReference>
<proteinExistence type="predicted"/>
<dbReference type="InterPro" id="IPR025678">
    <property type="entry name" value="Imm3"/>
</dbReference>
<comment type="caution">
    <text evidence="1">The sequence shown here is derived from an EMBL/GenBank/DDBJ whole genome shotgun (WGS) entry which is preliminary data.</text>
</comment>
<dbReference type="Pfam" id="PF14425">
    <property type="entry name" value="Imm3"/>
    <property type="match status" value="2"/>
</dbReference>
<organism evidence="1 2">
    <name type="scientific">Paenibacillus arenosi</name>
    <dbReference type="NCBI Taxonomy" id="2774142"/>
    <lineage>
        <taxon>Bacteria</taxon>
        <taxon>Bacillati</taxon>
        <taxon>Bacillota</taxon>
        <taxon>Bacilli</taxon>
        <taxon>Bacillales</taxon>
        <taxon>Paenibacillaceae</taxon>
        <taxon>Paenibacillus</taxon>
    </lineage>
</organism>
<name>A0ABR9B767_9BACL</name>
<accession>A0ABR9B767</accession>
<gene>
    <name evidence="1" type="ORF">IFO66_23525</name>
</gene>
<sequence>MTWQYQDLIDEFYLDVEKYKNEYYSHDEAINITFNEFYSENIADEMERALIYILYTELLLQNPRIYNKTKQVLLHELDSIDLDRIRSQIVDGQLNQEQLEEISIRKEEVIKKLKLMPIDPCNQARWYYAEIRNAISNFYLELVAKNMDNDEIIDQVLSRYKMGCDRTPGVKITVYITLAEMLLKNNHTISKKIIDEIKGFKMDSINDELSLDELADLSRAMKNVLE</sequence>
<evidence type="ECO:0000313" key="1">
    <source>
        <dbReference type="EMBL" id="MBD8501247.1"/>
    </source>
</evidence>
<dbReference type="Proteomes" id="UP000634529">
    <property type="component" value="Unassembled WGS sequence"/>
</dbReference>
<keyword evidence="2" id="KW-1185">Reference proteome</keyword>